<dbReference type="AlphaFoldDB" id="A0A2U1V232"/>
<dbReference type="GO" id="GO:0003676">
    <property type="term" value="F:nucleic acid binding"/>
    <property type="evidence" value="ECO:0007669"/>
    <property type="project" value="InterPro"/>
</dbReference>
<protein>
    <recommendedName>
        <fullName evidence="4">Integrase catalytic domain-containing protein</fullName>
    </recommendedName>
</protein>
<feature type="compositionally biased region" description="Basic and acidic residues" evidence="1">
    <location>
        <begin position="723"/>
        <end position="734"/>
    </location>
</feature>
<dbReference type="Gene3D" id="3.30.420.10">
    <property type="entry name" value="Ribonuclease H-like superfamily/Ribonuclease H"/>
    <property type="match status" value="1"/>
</dbReference>
<feature type="region of interest" description="Disordered" evidence="1">
    <location>
        <begin position="697"/>
        <end position="750"/>
    </location>
</feature>
<organism evidence="2 3">
    <name type="scientific">Teichococcus aestuarii</name>
    <dbReference type="NCBI Taxonomy" id="568898"/>
    <lineage>
        <taxon>Bacteria</taxon>
        <taxon>Pseudomonadati</taxon>
        <taxon>Pseudomonadota</taxon>
        <taxon>Alphaproteobacteria</taxon>
        <taxon>Acetobacterales</taxon>
        <taxon>Roseomonadaceae</taxon>
        <taxon>Roseomonas</taxon>
    </lineage>
</organism>
<keyword evidence="3" id="KW-1185">Reference proteome</keyword>
<dbReference type="EMBL" id="PDOA01000010">
    <property type="protein sequence ID" value="PWC27968.1"/>
    <property type="molecule type" value="Genomic_DNA"/>
</dbReference>
<evidence type="ECO:0000256" key="1">
    <source>
        <dbReference type="SAM" id="MobiDB-lite"/>
    </source>
</evidence>
<accession>A0A2U1V232</accession>
<feature type="region of interest" description="Disordered" evidence="1">
    <location>
        <begin position="482"/>
        <end position="501"/>
    </location>
</feature>
<dbReference type="InterPro" id="IPR036397">
    <property type="entry name" value="RNaseH_sf"/>
</dbReference>
<evidence type="ECO:0000313" key="2">
    <source>
        <dbReference type="EMBL" id="PWC27968.1"/>
    </source>
</evidence>
<name>A0A2U1V232_9PROT</name>
<proteinExistence type="predicted"/>
<evidence type="ECO:0008006" key="4">
    <source>
        <dbReference type="Google" id="ProtNLM"/>
    </source>
</evidence>
<sequence>MAHMSNRYLPRLGQIVRWDGHPWMVERLDNDGLDLRNRMTGEVLTWGLASWILHWQNGSLRQPTVPEPLDRRRLVRGTYIRRQGSVWRVKLFKSGLIHLENVKTDETAVVNNIAWQEECWRGESWVVDSPDADLPERIREVLRVPLDGLPSSMKAKVQWSAVFVEAYRDPERFYRERMPDLPVAERIDLSGRVSKATLLAFLKQVAKATGQKAPGVSTFYGWLNTLKQAGGDIRALAPRFDRQGPRGRKMPAMVEQWLIETITLVWLTRQENRKSKVWSALNDRVTNWNTANPDNQLWCPSESQVARYIREEVDQHVAVRRRKGKKEFDKVRTIGNGVVTTFPLERVEVDHFRLRRIRVLDDRSGLDMGGAWVSIAYDHFTRMPLALIVHFAGETLGIGFSVLRMTMTPKGFLKKLVPNLDYEFPTGVPMSFFFDQAAATNNDHVRNASLVLDMIMDYAEGENPQLKACIERFIRNFREQAERPLAGPNPPSHREDNDPEKPDAIIRYSDLVRRLWTWVAMVYAKSWHTGIDDVPLRRWQEHTDRHPPRALRSEHDLTVLLTHRHMCLPLRGRVTTQGLTWHGEAIRQIVANPNYRKGTKIQVLFDEHDVSQAWVVNPFTGAIAKVEPFNRRLMVGLTLHQHDITLKFNRRLERTYDTDELRALKAALLEDATRLLASGKSLSKLKRNALVRFLMMNSNQPSGDDTGDVQPQPDASEPQAAPEKSENTSDEGRAARPRRQAKRMRGDEGQ</sequence>
<reference evidence="3" key="1">
    <citation type="submission" date="2017-10" db="EMBL/GenBank/DDBJ databases">
        <authorList>
            <person name="Toshchakov S.V."/>
            <person name="Goeva M.A."/>
        </authorList>
    </citation>
    <scope>NUCLEOTIDE SEQUENCE [LARGE SCALE GENOMIC DNA]</scope>
    <source>
        <strain evidence="3">JR1/69-1-13</strain>
    </source>
</reference>
<dbReference type="Proteomes" id="UP000245048">
    <property type="component" value="Unassembled WGS sequence"/>
</dbReference>
<dbReference type="SUPFAM" id="SSF53098">
    <property type="entry name" value="Ribonuclease H-like"/>
    <property type="match status" value="1"/>
</dbReference>
<feature type="compositionally biased region" description="Basic and acidic residues" evidence="1">
    <location>
        <begin position="492"/>
        <end position="501"/>
    </location>
</feature>
<evidence type="ECO:0000313" key="3">
    <source>
        <dbReference type="Proteomes" id="UP000245048"/>
    </source>
</evidence>
<gene>
    <name evidence="2" type="ORF">CR165_15225</name>
</gene>
<comment type="caution">
    <text evidence="2">The sequence shown here is derived from an EMBL/GenBank/DDBJ whole genome shotgun (WGS) entry which is preliminary data.</text>
</comment>
<dbReference type="InterPro" id="IPR012337">
    <property type="entry name" value="RNaseH-like_sf"/>
</dbReference>